<dbReference type="GO" id="GO:0008270">
    <property type="term" value="F:zinc ion binding"/>
    <property type="evidence" value="ECO:0007669"/>
    <property type="project" value="UniProtKB-KW"/>
</dbReference>
<feature type="domain" description="PNPLA" evidence="9">
    <location>
        <begin position="761"/>
        <end position="981"/>
    </location>
</feature>
<feature type="compositionally biased region" description="Low complexity" evidence="8">
    <location>
        <begin position="1259"/>
        <end position="1272"/>
    </location>
</feature>
<dbReference type="GO" id="GO:0046486">
    <property type="term" value="P:glycerolipid metabolic process"/>
    <property type="evidence" value="ECO:0007669"/>
    <property type="project" value="UniProtKB-ARBA"/>
</dbReference>
<dbReference type="PROSITE" id="PS00518">
    <property type="entry name" value="ZF_RING_1"/>
    <property type="match status" value="1"/>
</dbReference>
<evidence type="ECO:0000313" key="10">
    <source>
        <dbReference type="EMBL" id="KAK4446666.1"/>
    </source>
</evidence>
<dbReference type="Pfam" id="PF01734">
    <property type="entry name" value="Patatin"/>
    <property type="match status" value="1"/>
</dbReference>
<dbReference type="GO" id="GO:0047499">
    <property type="term" value="F:calcium-independent phospholipase A2 activity"/>
    <property type="evidence" value="ECO:0007669"/>
    <property type="project" value="TreeGrafter"/>
</dbReference>
<feature type="active site" description="Proton acceptor" evidence="7">
    <location>
        <position position="968"/>
    </location>
</feature>
<keyword evidence="2" id="KW-0863">Zinc-finger</keyword>
<keyword evidence="1" id="KW-0479">Metal-binding</keyword>
<protein>
    <submittedName>
        <fullName evidence="10">Acyl transferase/acyl hydrolase/lysophospholipase</fullName>
    </submittedName>
</protein>
<evidence type="ECO:0000256" key="8">
    <source>
        <dbReference type="SAM" id="MobiDB-lite"/>
    </source>
</evidence>
<evidence type="ECO:0000256" key="1">
    <source>
        <dbReference type="ARBA" id="ARBA00022723"/>
    </source>
</evidence>
<comment type="caution">
    <text evidence="10">The sequence shown here is derived from an EMBL/GenBank/DDBJ whole genome shotgun (WGS) entry which is preliminary data.</text>
</comment>
<dbReference type="SUPFAM" id="SSF52540">
    <property type="entry name" value="P-loop containing nucleoside triphosphate hydrolases"/>
    <property type="match status" value="1"/>
</dbReference>
<gene>
    <name evidence="10" type="ORF">QBC34DRAFT_304705</name>
</gene>
<evidence type="ECO:0000256" key="5">
    <source>
        <dbReference type="ARBA" id="ARBA00022963"/>
    </source>
</evidence>
<dbReference type="PANTHER" id="PTHR24185">
    <property type="entry name" value="CALCIUM-INDEPENDENT PHOSPHOLIPASE A2-GAMMA"/>
    <property type="match status" value="1"/>
</dbReference>
<reference evidence="10" key="2">
    <citation type="submission" date="2023-05" db="EMBL/GenBank/DDBJ databases">
        <authorList>
            <consortium name="Lawrence Berkeley National Laboratory"/>
            <person name="Steindorff A."/>
            <person name="Hensen N."/>
            <person name="Bonometti L."/>
            <person name="Westerberg I."/>
            <person name="Brannstrom I.O."/>
            <person name="Guillou S."/>
            <person name="Cros-Aarteil S."/>
            <person name="Calhoun S."/>
            <person name="Haridas S."/>
            <person name="Kuo A."/>
            <person name="Mondo S."/>
            <person name="Pangilinan J."/>
            <person name="Riley R."/>
            <person name="Labutti K."/>
            <person name="Andreopoulos B."/>
            <person name="Lipzen A."/>
            <person name="Chen C."/>
            <person name="Yanf M."/>
            <person name="Daum C."/>
            <person name="Ng V."/>
            <person name="Clum A."/>
            <person name="Ohm R."/>
            <person name="Martin F."/>
            <person name="Silar P."/>
            <person name="Natvig D."/>
            <person name="Lalanne C."/>
            <person name="Gautier V."/>
            <person name="Ament-Velasquez S.L."/>
            <person name="Kruys A."/>
            <person name="Hutchinson M.I."/>
            <person name="Powell A.J."/>
            <person name="Barry K."/>
            <person name="Miller A.N."/>
            <person name="Grigoriev I.V."/>
            <person name="Debuchy R."/>
            <person name="Gladieux P."/>
            <person name="Thoren M.H."/>
            <person name="Johannesson H."/>
        </authorList>
    </citation>
    <scope>NUCLEOTIDE SEQUENCE</scope>
    <source>
        <strain evidence="10">PSN243</strain>
    </source>
</reference>
<keyword evidence="5 7" id="KW-0442">Lipid degradation</keyword>
<reference evidence="10" key="1">
    <citation type="journal article" date="2023" name="Mol. Phylogenet. Evol.">
        <title>Genome-scale phylogeny and comparative genomics of the fungal order Sordariales.</title>
        <authorList>
            <person name="Hensen N."/>
            <person name="Bonometti L."/>
            <person name="Westerberg I."/>
            <person name="Brannstrom I.O."/>
            <person name="Guillou S."/>
            <person name="Cros-Aarteil S."/>
            <person name="Calhoun S."/>
            <person name="Haridas S."/>
            <person name="Kuo A."/>
            <person name="Mondo S."/>
            <person name="Pangilinan J."/>
            <person name="Riley R."/>
            <person name="LaButti K."/>
            <person name="Andreopoulos B."/>
            <person name="Lipzen A."/>
            <person name="Chen C."/>
            <person name="Yan M."/>
            <person name="Daum C."/>
            <person name="Ng V."/>
            <person name="Clum A."/>
            <person name="Steindorff A."/>
            <person name="Ohm R.A."/>
            <person name="Martin F."/>
            <person name="Silar P."/>
            <person name="Natvig D.O."/>
            <person name="Lalanne C."/>
            <person name="Gautier V."/>
            <person name="Ament-Velasquez S.L."/>
            <person name="Kruys A."/>
            <person name="Hutchinson M.I."/>
            <person name="Powell A.J."/>
            <person name="Barry K."/>
            <person name="Miller A.N."/>
            <person name="Grigoriev I.V."/>
            <person name="Debuchy R."/>
            <person name="Gladieux P."/>
            <person name="Hiltunen Thoren M."/>
            <person name="Johannesson H."/>
        </authorList>
    </citation>
    <scope>NUCLEOTIDE SEQUENCE</scope>
    <source>
        <strain evidence="10">PSN243</strain>
    </source>
</reference>
<dbReference type="PANTHER" id="PTHR24185:SF1">
    <property type="entry name" value="CALCIUM-INDEPENDENT PHOSPHOLIPASE A2-GAMMA"/>
    <property type="match status" value="1"/>
</dbReference>
<organism evidence="10 11">
    <name type="scientific">Podospora aff. communis PSN243</name>
    <dbReference type="NCBI Taxonomy" id="3040156"/>
    <lineage>
        <taxon>Eukaryota</taxon>
        <taxon>Fungi</taxon>
        <taxon>Dikarya</taxon>
        <taxon>Ascomycota</taxon>
        <taxon>Pezizomycotina</taxon>
        <taxon>Sordariomycetes</taxon>
        <taxon>Sordariomycetidae</taxon>
        <taxon>Sordariales</taxon>
        <taxon>Podosporaceae</taxon>
        <taxon>Podospora</taxon>
    </lineage>
</organism>
<evidence type="ECO:0000256" key="6">
    <source>
        <dbReference type="ARBA" id="ARBA00023098"/>
    </source>
</evidence>
<keyword evidence="3 7" id="KW-0378">Hydrolase</keyword>
<evidence type="ECO:0000256" key="7">
    <source>
        <dbReference type="PROSITE-ProRule" id="PRU01161"/>
    </source>
</evidence>
<keyword evidence="6 7" id="KW-0443">Lipid metabolism</keyword>
<name>A0AAV9GE02_9PEZI</name>
<evidence type="ECO:0000313" key="11">
    <source>
        <dbReference type="Proteomes" id="UP001321760"/>
    </source>
</evidence>
<evidence type="ECO:0000259" key="9">
    <source>
        <dbReference type="PROSITE" id="PS51635"/>
    </source>
</evidence>
<dbReference type="GO" id="GO:0016020">
    <property type="term" value="C:membrane"/>
    <property type="evidence" value="ECO:0007669"/>
    <property type="project" value="TreeGrafter"/>
</dbReference>
<dbReference type="InterPro" id="IPR027417">
    <property type="entry name" value="P-loop_NTPase"/>
</dbReference>
<feature type="short sequence motif" description="DGA/G" evidence="7">
    <location>
        <begin position="968"/>
        <end position="970"/>
    </location>
</feature>
<feature type="region of interest" description="Disordered" evidence="8">
    <location>
        <begin position="1"/>
        <end position="36"/>
    </location>
</feature>
<dbReference type="PROSITE" id="PS51635">
    <property type="entry name" value="PNPLA"/>
    <property type="match status" value="1"/>
</dbReference>
<dbReference type="Proteomes" id="UP001321760">
    <property type="component" value="Unassembled WGS sequence"/>
</dbReference>
<feature type="compositionally biased region" description="Polar residues" evidence="8">
    <location>
        <begin position="13"/>
        <end position="24"/>
    </location>
</feature>
<evidence type="ECO:0000256" key="4">
    <source>
        <dbReference type="ARBA" id="ARBA00022833"/>
    </source>
</evidence>
<dbReference type="CDD" id="cd07199">
    <property type="entry name" value="Pat17_PNPLA8_PNPLA9_like"/>
    <property type="match status" value="1"/>
</dbReference>
<dbReference type="InterPro" id="IPR017907">
    <property type="entry name" value="Znf_RING_CS"/>
</dbReference>
<feature type="short sequence motif" description="GXSXG" evidence="7">
    <location>
        <begin position="799"/>
        <end position="803"/>
    </location>
</feature>
<dbReference type="GO" id="GO:0019369">
    <property type="term" value="P:arachidonate metabolic process"/>
    <property type="evidence" value="ECO:0007669"/>
    <property type="project" value="TreeGrafter"/>
</dbReference>
<keyword evidence="4" id="KW-0862">Zinc</keyword>
<dbReference type="InterPro" id="IPR016035">
    <property type="entry name" value="Acyl_Trfase/lysoPLipase"/>
</dbReference>
<evidence type="ECO:0000256" key="3">
    <source>
        <dbReference type="ARBA" id="ARBA00022801"/>
    </source>
</evidence>
<evidence type="ECO:0000256" key="2">
    <source>
        <dbReference type="ARBA" id="ARBA00022771"/>
    </source>
</evidence>
<dbReference type="Gene3D" id="3.40.1090.10">
    <property type="entry name" value="Cytosolic phospholipase A2 catalytic domain"/>
    <property type="match status" value="1"/>
</dbReference>
<feature type="short sequence motif" description="GXGXXG" evidence="7">
    <location>
        <begin position="765"/>
        <end position="770"/>
    </location>
</feature>
<keyword evidence="11" id="KW-1185">Reference proteome</keyword>
<feature type="compositionally biased region" description="Basic and acidic residues" evidence="8">
    <location>
        <begin position="1246"/>
        <end position="1258"/>
    </location>
</feature>
<dbReference type="GO" id="GO:0016740">
    <property type="term" value="F:transferase activity"/>
    <property type="evidence" value="ECO:0007669"/>
    <property type="project" value="UniProtKB-KW"/>
</dbReference>
<proteinExistence type="predicted"/>
<sequence>MLDAECRLDISRPPSNDNSTSSFRNHVAEQSQSSVVEPSVTAQAECSVCDDTLPEKLSFCGVCELAFCDKCWDTQATHGEKSKARVSTPHVKTPPDTAKKVGSVLNPTEDRKKREMLHREDENTAWFGIERQNDSNPLLLQDYGRLNDFLDNWDAERDPSTFSPRIPSLVSFVGQTGAGKSSLVKLLVDLASNDKQTIYSTPVIGSRTDHLPTSEDVHLYLDPRTESTNRPILLADCEGLDGGDREPVGARLKPRFRQEDEQRARNDDNFFKRKRVVYACPLQWSVEGGKARSRGFAVTQVYPRLLYAFSDVVVFVLMNHRVIEKVFEELISWATNAIETTSNQPILPHAIIVLNASKHDNHERFWDSRQNTKDILASVSKVLDRNERLSSWADSWRRRGKTIETLQDLVLCYYSSIEVIRVPTDQMPSLVHDKVNELYQSVSKACAASLDRRRTARVVLDIQELQSYVREAFSVFAQSLEGSFDFGKAAIRNALIPVGFGANISKLLLAIANRWKDNHRVSADQILTELSYMVASCIMIDIVRHKNKGTALEMFPKYISLLDGVLEPFFEEHWPCEQRHPRTRARCVNVRARHAKGHQTDNGKVFAAGEYVSGFTLDEYRKEFLDNVYCCLVKILDRLEESLQTTTTEDMSEMLVASFLHRDLVLTGFFRCVDPPEKRRHTGPLASQSACFCCLLGTGQHPLPCGHLLCTECVMTFGKFDPAAAAVGMNECPIGGGACCSPSQFPVLIRMKPRSSGVRALTLDGGGIRGIVELEVLKCIERALGGSLRIQSFFDLIVGTSAGGLVALGLGEMNWSVAECIDHFERLCKTMFTPRLGAKLAIVGPIVGGFHHSRYETKPMERALKEVFSESRLLFGGALGDGLESGSRSRTLKVAVVASSVACNRAFVLSNYNRPADIGFPVGVSYHFQRPESASQELKVWEAARATCAAPQYFKEFHHETSRRSYVDGAILYNNPVRIAELERRILWPEVHQPDVILSIGAGSTEPTDPATIKRDMKIRGQHGVFSNWRNLFQILRNNMELALDCDKIWDDFYLAAPLDFGTPSKRLFRINPTLGSELPALDAVGRMEELREKVDAYLGTARPMITAVAHQLVASTFYFELDSIEEDILNRDKVQGKLFCRFAAQSEELRRFGSYLTQRATPHSQPCLIVNCYPPIAPPLATIPISHMVEAMRVGTLSPQLVSFRKIRAVTTIQMELRFGENEPYLISGFPRLCTASPSDLNKNCRDRSLRSHDHRSPSSSGSRSSPSKSGIEWKPPPRLEGLPHINLDHYADPGRNLGGRRLSFSPHRNRRDM</sequence>
<dbReference type="InterPro" id="IPR002641">
    <property type="entry name" value="PNPLA_dom"/>
</dbReference>
<keyword evidence="10" id="KW-0808">Transferase</keyword>
<dbReference type="EMBL" id="MU865955">
    <property type="protein sequence ID" value="KAK4446666.1"/>
    <property type="molecule type" value="Genomic_DNA"/>
</dbReference>
<feature type="region of interest" description="Disordered" evidence="8">
    <location>
        <begin position="1246"/>
        <end position="1315"/>
    </location>
</feature>
<feature type="compositionally biased region" description="Basic and acidic residues" evidence="8">
    <location>
        <begin position="1"/>
        <end position="10"/>
    </location>
</feature>
<dbReference type="SUPFAM" id="SSF52151">
    <property type="entry name" value="FabD/lysophospholipase-like"/>
    <property type="match status" value="1"/>
</dbReference>
<accession>A0AAV9GE02</accession>
<feature type="region of interest" description="Disordered" evidence="8">
    <location>
        <begin position="79"/>
        <end position="103"/>
    </location>
</feature>
<dbReference type="GO" id="GO:0016042">
    <property type="term" value="P:lipid catabolic process"/>
    <property type="evidence" value="ECO:0007669"/>
    <property type="project" value="UniProtKB-UniRule"/>
</dbReference>
<feature type="active site" description="Nucleophile" evidence="7">
    <location>
        <position position="801"/>
    </location>
</feature>